<keyword evidence="9 11" id="KW-0472">Membrane</keyword>
<feature type="domain" description="Peptidase M48" evidence="12">
    <location>
        <begin position="77"/>
        <end position="289"/>
    </location>
</feature>
<feature type="transmembrane region" description="Helical" evidence="11">
    <location>
        <begin position="181"/>
        <end position="207"/>
    </location>
</feature>
<evidence type="ECO:0000256" key="5">
    <source>
        <dbReference type="ARBA" id="ARBA00022801"/>
    </source>
</evidence>
<dbReference type="Proteomes" id="UP000774570">
    <property type="component" value="Unassembled WGS sequence"/>
</dbReference>
<evidence type="ECO:0000259" key="12">
    <source>
        <dbReference type="Pfam" id="PF01435"/>
    </source>
</evidence>
<dbReference type="Gene3D" id="3.30.2010.10">
    <property type="entry name" value="Metalloproteases ('zincins'), catalytic domain"/>
    <property type="match status" value="1"/>
</dbReference>
<dbReference type="InterPro" id="IPR001915">
    <property type="entry name" value="Peptidase_M48"/>
</dbReference>
<dbReference type="GO" id="GO:0008237">
    <property type="term" value="F:metallopeptidase activity"/>
    <property type="evidence" value="ECO:0007669"/>
    <property type="project" value="UniProtKB-KW"/>
</dbReference>
<proteinExistence type="inferred from homology"/>
<name>A0ABS7FKD7_9ACTN</name>
<keyword evidence="2 10" id="KW-0645">Protease</keyword>
<dbReference type="Pfam" id="PF01435">
    <property type="entry name" value="Peptidase_M48"/>
    <property type="match status" value="1"/>
</dbReference>
<gene>
    <name evidence="13" type="ORF">K1Y72_00515</name>
</gene>
<dbReference type="PANTHER" id="PTHR43221">
    <property type="entry name" value="PROTEASE HTPX"/>
    <property type="match status" value="1"/>
</dbReference>
<keyword evidence="8 10" id="KW-0482">Metalloprotease</keyword>
<reference evidence="13 14" key="1">
    <citation type="submission" date="2021-07" db="EMBL/GenBank/DDBJ databases">
        <title>Actinomadura sp. PM05-2 isolated from lichen.</title>
        <authorList>
            <person name="Somphong A."/>
            <person name="Phongsopitanun W."/>
            <person name="Tanasupawat S."/>
            <person name="Peongsungnone V."/>
        </authorList>
    </citation>
    <scope>NUCLEOTIDE SEQUENCE [LARGE SCALE GENOMIC DNA]</scope>
    <source>
        <strain evidence="13 14">PM05-2</strain>
    </source>
</reference>
<accession>A0ABS7FKD7</accession>
<feature type="transmembrane region" description="Helical" evidence="11">
    <location>
        <begin position="152"/>
        <end position="175"/>
    </location>
</feature>
<evidence type="ECO:0000313" key="13">
    <source>
        <dbReference type="EMBL" id="MBW8480829.1"/>
    </source>
</evidence>
<evidence type="ECO:0000256" key="6">
    <source>
        <dbReference type="ARBA" id="ARBA00022833"/>
    </source>
</evidence>
<keyword evidence="14" id="KW-1185">Reference proteome</keyword>
<organism evidence="13 14">
    <name type="scientific">Actinomadura parmotrematis</name>
    <dbReference type="NCBI Taxonomy" id="2864039"/>
    <lineage>
        <taxon>Bacteria</taxon>
        <taxon>Bacillati</taxon>
        <taxon>Actinomycetota</taxon>
        <taxon>Actinomycetes</taxon>
        <taxon>Streptosporangiales</taxon>
        <taxon>Thermomonosporaceae</taxon>
        <taxon>Actinomadura</taxon>
    </lineage>
</organism>
<dbReference type="RefSeq" id="WP_220162117.1">
    <property type="nucleotide sequence ID" value="NZ_JAIBOA010000001.1"/>
</dbReference>
<keyword evidence="5 10" id="KW-0378">Hydrolase</keyword>
<comment type="similarity">
    <text evidence="10">Belongs to the peptidase M48 family.</text>
</comment>
<evidence type="ECO:0000256" key="10">
    <source>
        <dbReference type="RuleBase" id="RU003983"/>
    </source>
</evidence>
<evidence type="ECO:0000256" key="1">
    <source>
        <dbReference type="ARBA" id="ARBA00022475"/>
    </source>
</evidence>
<keyword evidence="7 11" id="KW-1133">Transmembrane helix</keyword>
<comment type="cofactor">
    <cofactor evidence="10">
        <name>Zn(2+)</name>
        <dbReference type="ChEBI" id="CHEBI:29105"/>
    </cofactor>
    <text evidence="10">Binds 1 zinc ion per subunit.</text>
</comment>
<feature type="transmembrane region" description="Helical" evidence="11">
    <location>
        <begin position="38"/>
        <end position="57"/>
    </location>
</feature>
<keyword evidence="4" id="KW-0479">Metal-binding</keyword>
<evidence type="ECO:0000256" key="9">
    <source>
        <dbReference type="ARBA" id="ARBA00023136"/>
    </source>
</evidence>
<evidence type="ECO:0000313" key="14">
    <source>
        <dbReference type="Proteomes" id="UP000774570"/>
    </source>
</evidence>
<comment type="caution">
    <text evidence="13">The sequence shown here is derived from an EMBL/GenBank/DDBJ whole genome shotgun (WGS) entry which is preliminary data.</text>
</comment>
<evidence type="ECO:0000256" key="8">
    <source>
        <dbReference type="ARBA" id="ARBA00023049"/>
    </source>
</evidence>
<sequence length="299" mass="30016">MAAPHLAPEPATARRTAAALAPVLLVYAATVAPAFLLGPWWGLAAVAALLAAAAVLCRTMDRWVLWAAGARPVGADEEPELHAVVERLCLSSGLPKPRVAVSAAREPNAFAAGSGPGSAVVCVTEGLRERLGPAELAAVLGHEMAHVAGRDVLAGCVAAFPTLCAGLVLDGWALLWRGGPLGALAAVLLAPLAAVAALLYGAGTLAAMALSRRRELRADEAGTLLTGRPGDLAEALAKISARPGGKAGAGPGAGPAGRRTLRPVSTLCVVPAALTASHPPVADRRARLLTVARRLAAGA</sequence>
<protein>
    <submittedName>
        <fullName evidence="13">M48 family metalloprotease</fullName>
        <ecNumber evidence="13">3.4.24.-</ecNumber>
    </submittedName>
</protein>
<evidence type="ECO:0000256" key="11">
    <source>
        <dbReference type="SAM" id="Phobius"/>
    </source>
</evidence>
<evidence type="ECO:0000256" key="7">
    <source>
        <dbReference type="ARBA" id="ARBA00022989"/>
    </source>
</evidence>
<evidence type="ECO:0000256" key="2">
    <source>
        <dbReference type="ARBA" id="ARBA00022670"/>
    </source>
</evidence>
<keyword evidence="1" id="KW-1003">Cell membrane</keyword>
<dbReference type="EC" id="3.4.24.-" evidence="13"/>
<evidence type="ECO:0000256" key="4">
    <source>
        <dbReference type="ARBA" id="ARBA00022723"/>
    </source>
</evidence>
<dbReference type="PANTHER" id="PTHR43221:SF2">
    <property type="entry name" value="PROTEASE HTPX HOMOLOG"/>
    <property type="match status" value="1"/>
</dbReference>
<keyword evidence="6 10" id="KW-0862">Zinc</keyword>
<dbReference type="InterPro" id="IPR050083">
    <property type="entry name" value="HtpX_protease"/>
</dbReference>
<keyword evidence="3 11" id="KW-0812">Transmembrane</keyword>
<evidence type="ECO:0000256" key="3">
    <source>
        <dbReference type="ARBA" id="ARBA00022692"/>
    </source>
</evidence>
<dbReference type="CDD" id="cd07327">
    <property type="entry name" value="M48B_HtpX_like"/>
    <property type="match status" value="1"/>
</dbReference>
<dbReference type="EMBL" id="JAIBOA010000001">
    <property type="protein sequence ID" value="MBW8480829.1"/>
    <property type="molecule type" value="Genomic_DNA"/>
</dbReference>